<feature type="compositionally biased region" description="Polar residues" evidence="1">
    <location>
        <begin position="90"/>
        <end position="109"/>
    </location>
</feature>
<feature type="compositionally biased region" description="Basic residues" evidence="1">
    <location>
        <begin position="131"/>
        <end position="142"/>
    </location>
</feature>
<comment type="caution">
    <text evidence="2">The sequence shown here is derived from an EMBL/GenBank/DDBJ whole genome shotgun (WGS) entry which is preliminary data.</text>
</comment>
<name>A0A9W8LXB2_9FUNG</name>
<organism evidence="2 3">
    <name type="scientific">Coemansia brasiliensis</name>
    <dbReference type="NCBI Taxonomy" id="2650707"/>
    <lineage>
        <taxon>Eukaryota</taxon>
        <taxon>Fungi</taxon>
        <taxon>Fungi incertae sedis</taxon>
        <taxon>Zoopagomycota</taxon>
        <taxon>Kickxellomycotina</taxon>
        <taxon>Kickxellomycetes</taxon>
        <taxon>Kickxellales</taxon>
        <taxon>Kickxellaceae</taxon>
        <taxon>Coemansia</taxon>
    </lineage>
</organism>
<dbReference type="AlphaFoldDB" id="A0A9W8LXB2"/>
<sequence>MYLWRNPPPNSSYPLPPDVDDMDSTEPYAAVYGANAQQLFEKPNSQRIPLSEERRAMNKTGLYRYSSSGRPRGSSSLNDMRSGPLPPPYQSQGPIGTSNTSRLHGSSKLSRPLASLSPTPPGQQPHAVQATRKRTIVHHRRESSRGARTREIIIAKRPYRNTPLSRSRTTLNSPAWIQEVVVNKGGGEIAL</sequence>
<proteinExistence type="predicted"/>
<keyword evidence="3" id="KW-1185">Reference proteome</keyword>
<evidence type="ECO:0000256" key="1">
    <source>
        <dbReference type="SAM" id="MobiDB-lite"/>
    </source>
</evidence>
<dbReference type="Proteomes" id="UP001139887">
    <property type="component" value="Unassembled WGS sequence"/>
</dbReference>
<feature type="compositionally biased region" description="Low complexity" evidence="1">
    <location>
        <begin position="61"/>
        <end position="77"/>
    </location>
</feature>
<gene>
    <name evidence="2" type="ORF">IWW36_005194</name>
</gene>
<feature type="compositionally biased region" description="Polar residues" evidence="1">
    <location>
        <begin position="35"/>
        <end position="48"/>
    </location>
</feature>
<feature type="compositionally biased region" description="Pro residues" evidence="1">
    <location>
        <begin position="1"/>
        <end position="17"/>
    </location>
</feature>
<protein>
    <submittedName>
        <fullName evidence="2">Uncharacterized protein</fullName>
    </submittedName>
</protein>
<dbReference type="EMBL" id="JANBUW010001084">
    <property type="protein sequence ID" value="KAJ2844428.1"/>
    <property type="molecule type" value="Genomic_DNA"/>
</dbReference>
<evidence type="ECO:0000313" key="2">
    <source>
        <dbReference type="EMBL" id="KAJ2844428.1"/>
    </source>
</evidence>
<reference evidence="2" key="1">
    <citation type="submission" date="2022-07" db="EMBL/GenBank/DDBJ databases">
        <title>Phylogenomic reconstructions and comparative analyses of Kickxellomycotina fungi.</title>
        <authorList>
            <person name="Reynolds N.K."/>
            <person name="Stajich J.E."/>
            <person name="Barry K."/>
            <person name="Grigoriev I.V."/>
            <person name="Crous P."/>
            <person name="Smith M.E."/>
        </authorList>
    </citation>
    <scope>NUCLEOTIDE SEQUENCE</scope>
    <source>
        <strain evidence="2">NRRL 1566</strain>
    </source>
</reference>
<evidence type="ECO:0000313" key="3">
    <source>
        <dbReference type="Proteomes" id="UP001139887"/>
    </source>
</evidence>
<feature type="region of interest" description="Disordered" evidence="1">
    <location>
        <begin position="1"/>
        <end position="146"/>
    </location>
</feature>
<accession>A0A9W8LXB2</accession>